<dbReference type="Proteomes" id="UP000311919">
    <property type="component" value="Unassembled WGS sequence"/>
</dbReference>
<dbReference type="AlphaFoldDB" id="A0A4Z2CLL2"/>
<feature type="non-terminal residue" evidence="1">
    <location>
        <position position="1"/>
    </location>
</feature>
<dbReference type="EMBL" id="SKCS01000582">
    <property type="protein sequence ID" value="TNN05159.1"/>
    <property type="molecule type" value="Genomic_DNA"/>
</dbReference>
<proteinExistence type="predicted"/>
<reference evidence="1 2" key="1">
    <citation type="submission" date="2019-03" db="EMBL/GenBank/DDBJ databases">
        <title>An improved genome assembly of the fluke Schistosoma japonicum.</title>
        <authorList>
            <person name="Hu W."/>
            <person name="Luo F."/>
            <person name="Yin M."/>
            <person name="Mo X."/>
            <person name="Sun C."/>
            <person name="Wu Q."/>
            <person name="Zhu B."/>
            <person name="Xiang M."/>
            <person name="Wang J."/>
            <person name="Wang Y."/>
            <person name="Zhang T."/>
            <person name="Xu B."/>
            <person name="Zheng H."/>
            <person name="Feng Z."/>
        </authorList>
    </citation>
    <scope>NUCLEOTIDE SEQUENCE [LARGE SCALE GENOMIC DNA]</scope>
    <source>
        <strain evidence="1">HuSjv2</strain>
        <tissue evidence="1">Worms</tissue>
    </source>
</reference>
<keyword evidence="2" id="KW-1185">Reference proteome</keyword>
<evidence type="ECO:0000313" key="1">
    <source>
        <dbReference type="EMBL" id="TNN05159.1"/>
    </source>
</evidence>
<comment type="caution">
    <text evidence="1">The sequence shown here is derived from an EMBL/GenBank/DDBJ whole genome shotgun (WGS) entry which is preliminary data.</text>
</comment>
<gene>
    <name evidence="1" type="ORF">EWB00_009612</name>
</gene>
<organism evidence="1 2">
    <name type="scientific">Schistosoma japonicum</name>
    <name type="common">Blood fluke</name>
    <dbReference type="NCBI Taxonomy" id="6182"/>
    <lineage>
        <taxon>Eukaryota</taxon>
        <taxon>Metazoa</taxon>
        <taxon>Spiralia</taxon>
        <taxon>Lophotrochozoa</taxon>
        <taxon>Platyhelminthes</taxon>
        <taxon>Trematoda</taxon>
        <taxon>Digenea</taxon>
        <taxon>Strigeidida</taxon>
        <taxon>Schistosomatoidea</taxon>
        <taxon>Schistosomatidae</taxon>
        <taxon>Schistosoma</taxon>
    </lineage>
</organism>
<sequence length="64" mass="7544">GFYNCESDLEVFTNVHIYIHQDRTIQFRIIWFDPMNCPITFKITEGIYNGSEDGSKIYSFIVCI</sequence>
<protein>
    <submittedName>
        <fullName evidence="1">Egg protein</fullName>
    </submittedName>
</protein>
<accession>A0A4Z2CLL2</accession>
<name>A0A4Z2CLL2_SCHJA</name>
<evidence type="ECO:0000313" key="2">
    <source>
        <dbReference type="Proteomes" id="UP000311919"/>
    </source>
</evidence>